<name>A0A7C5LVL3_9PROT</name>
<dbReference type="CDD" id="cd05254">
    <property type="entry name" value="dTDP_HR_like_SDR_e"/>
    <property type="match status" value="1"/>
</dbReference>
<organism evidence="8">
    <name type="scientific">Hellea balneolensis</name>
    <dbReference type="NCBI Taxonomy" id="287478"/>
    <lineage>
        <taxon>Bacteria</taxon>
        <taxon>Pseudomonadati</taxon>
        <taxon>Pseudomonadota</taxon>
        <taxon>Alphaproteobacteria</taxon>
        <taxon>Maricaulales</taxon>
        <taxon>Robiginitomaculaceae</taxon>
        <taxon>Hellea</taxon>
    </lineage>
</organism>
<dbReference type="AlphaFoldDB" id="A0A7C5LVL3"/>
<dbReference type="InterPro" id="IPR005913">
    <property type="entry name" value="dTDP_dehydrorham_reduct"/>
</dbReference>
<dbReference type="InterPro" id="IPR029903">
    <property type="entry name" value="RmlD-like-bd"/>
</dbReference>
<evidence type="ECO:0000259" key="7">
    <source>
        <dbReference type="Pfam" id="PF04321"/>
    </source>
</evidence>
<dbReference type="SUPFAM" id="SSF51735">
    <property type="entry name" value="NAD(P)-binding Rossmann-fold domains"/>
    <property type="match status" value="1"/>
</dbReference>
<feature type="non-terminal residue" evidence="8">
    <location>
        <position position="1"/>
    </location>
</feature>
<evidence type="ECO:0000256" key="4">
    <source>
        <dbReference type="ARBA" id="ARBA00017099"/>
    </source>
</evidence>
<dbReference type="GO" id="GO:0008831">
    <property type="term" value="F:dTDP-4-dehydrorhamnose reductase activity"/>
    <property type="evidence" value="ECO:0007669"/>
    <property type="project" value="UniProtKB-EC"/>
</dbReference>
<dbReference type="Gene3D" id="3.90.25.10">
    <property type="entry name" value="UDP-galactose 4-epimerase, domain 1"/>
    <property type="match status" value="1"/>
</dbReference>
<evidence type="ECO:0000256" key="6">
    <source>
        <dbReference type="RuleBase" id="RU364082"/>
    </source>
</evidence>
<evidence type="ECO:0000313" key="8">
    <source>
        <dbReference type="EMBL" id="HHL43929.1"/>
    </source>
</evidence>
<dbReference type="Proteomes" id="UP000885830">
    <property type="component" value="Unassembled WGS sequence"/>
</dbReference>
<keyword evidence="6 8" id="KW-0560">Oxidoreductase</keyword>
<comment type="catalytic activity">
    <reaction evidence="5 6">
        <text>dTDP-beta-L-rhamnose + NADP(+) = dTDP-4-dehydro-beta-L-rhamnose + NADPH + H(+)</text>
        <dbReference type="Rhea" id="RHEA:21796"/>
        <dbReference type="ChEBI" id="CHEBI:15378"/>
        <dbReference type="ChEBI" id="CHEBI:57510"/>
        <dbReference type="ChEBI" id="CHEBI:57783"/>
        <dbReference type="ChEBI" id="CHEBI:58349"/>
        <dbReference type="ChEBI" id="CHEBI:62830"/>
        <dbReference type="EC" id="1.1.1.133"/>
    </reaction>
</comment>
<dbReference type="EMBL" id="DRMJ01000524">
    <property type="protein sequence ID" value="HHL43929.1"/>
    <property type="molecule type" value="Genomic_DNA"/>
</dbReference>
<dbReference type="PANTHER" id="PTHR10491:SF4">
    <property type="entry name" value="METHIONINE ADENOSYLTRANSFERASE 2 SUBUNIT BETA"/>
    <property type="match status" value="1"/>
</dbReference>
<dbReference type="UniPathway" id="UPA00124"/>
<comment type="cofactor">
    <cofactor evidence="6">
        <name>Mg(2+)</name>
        <dbReference type="ChEBI" id="CHEBI:18420"/>
    </cofactor>
    <text evidence="6">Binds 1 Mg(2+) ion per monomer.</text>
</comment>
<feature type="domain" description="RmlD-like substrate binding" evidence="7">
    <location>
        <begin position="9"/>
        <end position="265"/>
    </location>
</feature>
<comment type="similarity">
    <text evidence="2 6">Belongs to the dTDP-4-dehydrorhamnose reductase family.</text>
</comment>
<evidence type="ECO:0000256" key="1">
    <source>
        <dbReference type="ARBA" id="ARBA00004781"/>
    </source>
</evidence>
<evidence type="ECO:0000256" key="3">
    <source>
        <dbReference type="ARBA" id="ARBA00012929"/>
    </source>
</evidence>
<accession>A0A7C5LVL3</accession>
<comment type="pathway">
    <text evidence="1 6">Carbohydrate biosynthesis; dTDP-L-rhamnose biosynthesis.</text>
</comment>
<dbReference type="EC" id="1.1.1.133" evidence="3 6"/>
<evidence type="ECO:0000256" key="2">
    <source>
        <dbReference type="ARBA" id="ARBA00010944"/>
    </source>
</evidence>
<comment type="function">
    <text evidence="6">Catalyzes the reduction of dTDP-6-deoxy-L-lyxo-4-hexulose to yield dTDP-L-rhamnose.</text>
</comment>
<dbReference type="PANTHER" id="PTHR10491">
    <property type="entry name" value="DTDP-4-DEHYDRORHAMNOSE REDUCTASE"/>
    <property type="match status" value="1"/>
</dbReference>
<dbReference type="GO" id="GO:0019305">
    <property type="term" value="P:dTDP-rhamnose biosynthetic process"/>
    <property type="evidence" value="ECO:0007669"/>
    <property type="project" value="UniProtKB-UniPathway"/>
</dbReference>
<dbReference type="GO" id="GO:0005829">
    <property type="term" value="C:cytosol"/>
    <property type="evidence" value="ECO:0007669"/>
    <property type="project" value="TreeGrafter"/>
</dbReference>
<dbReference type="NCBIfam" id="TIGR01214">
    <property type="entry name" value="rmlD"/>
    <property type="match status" value="1"/>
</dbReference>
<comment type="caution">
    <text evidence="8">The sequence shown here is derived from an EMBL/GenBank/DDBJ whole genome shotgun (WGS) entry which is preliminary data.</text>
</comment>
<evidence type="ECO:0000256" key="5">
    <source>
        <dbReference type="ARBA" id="ARBA00048200"/>
    </source>
</evidence>
<gene>
    <name evidence="8" type="primary">rfbD</name>
    <name evidence="8" type="ORF">ENJ42_09935</name>
</gene>
<proteinExistence type="inferred from homology"/>
<keyword evidence="6" id="KW-0521">NADP</keyword>
<dbReference type="Pfam" id="PF04321">
    <property type="entry name" value="RmlD_sub_bind"/>
    <property type="match status" value="1"/>
</dbReference>
<dbReference type="Gene3D" id="3.40.50.720">
    <property type="entry name" value="NAD(P)-binding Rossmann-like Domain"/>
    <property type="match status" value="1"/>
</dbReference>
<protein>
    <recommendedName>
        <fullName evidence="4 6">dTDP-4-dehydrorhamnose reductase</fullName>
        <ecNumber evidence="3 6">1.1.1.133</ecNumber>
    </recommendedName>
</protein>
<sequence length="272" mass="30070">EFKARYWGRDTLDLSAPAKTITAVLDKHPRPDLIINTAAYTHVDKAEDEPKICAAINSTAVNTIAGYCTQNAIPLLHISTDYVFNGRATTPYKPGDQPDPICTYGVTKLAGEMAVLQSKCYGAILRTSWVYDGVGQNFFTTISKLARNRDTFHIVCDQTGRPTLSDDLALALISVVRFFKQHPNTPAKIYHVSGSGPETNWYEFAKAFLGAQYGNQKCITPIPTSAYPTKAKRPAYSVLDISEFEQNFTHTLPDWRDGLVTALEQWAGQGNT</sequence>
<reference evidence="8" key="1">
    <citation type="journal article" date="2020" name="mSystems">
        <title>Genome- and Community-Level Interaction Insights into Carbon Utilization and Element Cycling Functions of Hydrothermarchaeota in Hydrothermal Sediment.</title>
        <authorList>
            <person name="Zhou Z."/>
            <person name="Liu Y."/>
            <person name="Xu W."/>
            <person name="Pan J."/>
            <person name="Luo Z.H."/>
            <person name="Li M."/>
        </authorList>
    </citation>
    <scope>NUCLEOTIDE SEQUENCE [LARGE SCALE GENOMIC DNA]</scope>
    <source>
        <strain evidence="8">HyVt-485</strain>
    </source>
</reference>
<dbReference type="InterPro" id="IPR036291">
    <property type="entry name" value="NAD(P)-bd_dom_sf"/>
</dbReference>